<organism evidence="2 3">
    <name type="scientific">Hibiscus sabdariffa</name>
    <name type="common">roselle</name>
    <dbReference type="NCBI Taxonomy" id="183260"/>
    <lineage>
        <taxon>Eukaryota</taxon>
        <taxon>Viridiplantae</taxon>
        <taxon>Streptophyta</taxon>
        <taxon>Embryophyta</taxon>
        <taxon>Tracheophyta</taxon>
        <taxon>Spermatophyta</taxon>
        <taxon>Magnoliopsida</taxon>
        <taxon>eudicotyledons</taxon>
        <taxon>Gunneridae</taxon>
        <taxon>Pentapetalae</taxon>
        <taxon>rosids</taxon>
        <taxon>malvids</taxon>
        <taxon>Malvales</taxon>
        <taxon>Malvaceae</taxon>
        <taxon>Malvoideae</taxon>
        <taxon>Hibiscus</taxon>
    </lineage>
</organism>
<keyword evidence="3" id="KW-1185">Reference proteome</keyword>
<proteinExistence type="predicted"/>
<dbReference type="Proteomes" id="UP001396334">
    <property type="component" value="Unassembled WGS sequence"/>
</dbReference>
<feature type="compositionally biased region" description="Polar residues" evidence="1">
    <location>
        <begin position="224"/>
        <end position="245"/>
    </location>
</feature>
<feature type="compositionally biased region" description="Polar residues" evidence="1">
    <location>
        <begin position="254"/>
        <end position="263"/>
    </location>
</feature>
<sequence length="271" mass="28320">MTRANASASDPVAPVVAGPAAQAPPTPVAASDAENLYGSSASSEAADLGEEAVDDASLEPDTSETAADRSAPEDAPYDPMVHTETSDMLEEALEISRDYVLLADLTGVIQANGEDLVNEAIPEAADSIIRYVVASILGVSNSTDAVVISSRPTPTPTASPPNPGLSRSAPAGSRRATMLMVPKHHEFDAWCAAQFRTPPVAAQNQPAMARTSSIPPLRPHKRQTSSSDPSRAKRSQPSTSSTTRIPSAPKARMSSVNNSSAETARQPRQEK</sequence>
<feature type="region of interest" description="Disordered" evidence="1">
    <location>
        <begin position="148"/>
        <end position="173"/>
    </location>
</feature>
<reference evidence="2 3" key="1">
    <citation type="journal article" date="2024" name="G3 (Bethesda)">
        <title>Genome assembly of Hibiscus sabdariffa L. provides insights into metabolisms of medicinal natural products.</title>
        <authorList>
            <person name="Kim T."/>
        </authorList>
    </citation>
    <scope>NUCLEOTIDE SEQUENCE [LARGE SCALE GENOMIC DNA]</scope>
    <source>
        <strain evidence="2">TK-2024</strain>
        <tissue evidence="2">Old leaves</tissue>
    </source>
</reference>
<protein>
    <submittedName>
        <fullName evidence="2">Uncharacterized protein</fullName>
    </submittedName>
</protein>
<feature type="compositionally biased region" description="Pro residues" evidence="1">
    <location>
        <begin position="153"/>
        <end position="163"/>
    </location>
</feature>
<dbReference type="EMBL" id="JBBPBN010001113">
    <property type="protein sequence ID" value="KAK8479812.1"/>
    <property type="molecule type" value="Genomic_DNA"/>
</dbReference>
<feature type="region of interest" description="Disordered" evidence="1">
    <location>
        <begin position="201"/>
        <end position="271"/>
    </location>
</feature>
<evidence type="ECO:0000256" key="1">
    <source>
        <dbReference type="SAM" id="MobiDB-lite"/>
    </source>
</evidence>
<evidence type="ECO:0000313" key="3">
    <source>
        <dbReference type="Proteomes" id="UP001396334"/>
    </source>
</evidence>
<name>A0ABR1ZHA1_9ROSI</name>
<feature type="region of interest" description="Disordered" evidence="1">
    <location>
        <begin position="1"/>
        <end position="81"/>
    </location>
</feature>
<feature type="compositionally biased region" description="Low complexity" evidence="1">
    <location>
        <begin position="1"/>
        <end position="21"/>
    </location>
</feature>
<gene>
    <name evidence="2" type="ORF">V6N11_033046</name>
</gene>
<comment type="caution">
    <text evidence="2">The sequence shown here is derived from an EMBL/GenBank/DDBJ whole genome shotgun (WGS) entry which is preliminary data.</text>
</comment>
<evidence type="ECO:0000313" key="2">
    <source>
        <dbReference type="EMBL" id="KAK8479812.1"/>
    </source>
</evidence>
<feature type="compositionally biased region" description="Acidic residues" evidence="1">
    <location>
        <begin position="47"/>
        <end position="62"/>
    </location>
</feature>
<accession>A0ABR1ZHA1</accession>
<feature type="compositionally biased region" description="Polar residues" evidence="1">
    <location>
        <begin position="202"/>
        <end position="214"/>
    </location>
</feature>